<sequence length="180" mass="19412">MPAYCTRYPIYPEEVLENVAARPKDKTTTSCEGRALGGTAQLFTKLFHGLIPHFSVEIALPVTLARAYCRPYGATAASLGAAPSRRSSRKTLRSSGRWLNFVDDDIFLILTKYSLEKGASCTRGPKSCALPICSSPSYPFNQRESTAVARACGSALKGSFVVAALRSPLGFCIRTLPKSA</sequence>
<organism evidence="1 2">
    <name type="scientific">Trematosphaeria pertusa</name>
    <dbReference type="NCBI Taxonomy" id="390896"/>
    <lineage>
        <taxon>Eukaryota</taxon>
        <taxon>Fungi</taxon>
        <taxon>Dikarya</taxon>
        <taxon>Ascomycota</taxon>
        <taxon>Pezizomycotina</taxon>
        <taxon>Dothideomycetes</taxon>
        <taxon>Pleosporomycetidae</taxon>
        <taxon>Pleosporales</taxon>
        <taxon>Massarineae</taxon>
        <taxon>Trematosphaeriaceae</taxon>
        <taxon>Trematosphaeria</taxon>
    </lineage>
</organism>
<name>A0A6A6IYZ0_9PLEO</name>
<dbReference type="EMBL" id="ML987190">
    <property type="protein sequence ID" value="KAF2255132.1"/>
    <property type="molecule type" value="Genomic_DNA"/>
</dbReference>
<dbReference type="Proteomes" id="UP000800094">
    <property type="component" value="Unassembled WGS sequence"/>
</dbReference>
<evidence type="ECO:0000313" key="1">
    <source>
        <dbReference type="EMBL" id="KAF2255132.1"/>
    </source>
</evidence>
<dbReference type="GeneID" id="54579848"/>
<evidence type="ECO:0000313" key="2">
    <source>
        <dbReference type="Proteomes" id="UP000800094"/>
    </source>
</evidence>
<dbReference type="AlphaFoldDB" id="A0A6A6IYZ0"/>
<accession>A0A6A6IYZ0</accession>
<protein>
    <submittedName>
        <fullName evidence="1">Uncharacterized protein</fullName>
    </submittedName>
</protein>
<reference evidence="1" key="1">
    <citation type="journal article" date="2020" name="Stud. Mycol.">
        <title>101 Dothideomycetes genomes: a test case for predicting lifestyles and emergence of pathogens.</title>
        <authorList>
            <person name="Haridas S."/>
            <person name="Albert R."/>
            <person name="Binder M."/>
            <person name="Bloem J."/>
            <person name="Labutti K."/>
            <person name="Salamov A."/>
            <person name="Andreopoulos B."/>
            <person name="Baker S."/>
            <person name="Barry K."/>
            <person name="Bills G."/>
            <person name="Bluhm B."/>
            <person name="Cannon C."/>
            <person name="Castanera R."/>
            <person name="Culley D."/>
            <person name="Daum C."/>
            <person name="Ezra D."/>
            <person name="Gonzalez J."/>
            <person name="Henrissat B."/>
            <person name="Kuo A."/>
            <person name="Liang C."/>
            <person name="Lipzen A."/>
            <person name="Lutzoni F."/>
            <person name="Magnuson J."/>
            <person name="Mondo S."/>
            <person name="Nolan M."/>
            <person name="Ohm R."/>
            <person name="Pangilinan J."/>
            <person name="Park H.-J."/>
            <person name="Ramirez L."/>
            <person name="Alfaro M."/>
            <person name="Sun H."/>
            <person name="Tritt A."/>
            <person name="Yoshinaga Y."/>
            <person name="Zwiers L.-H."/>
            <person name="Turgeon B."/>
            <person name="Goodwin S."/>
            <person name="Spatafora J."/>
            <person name="Crous P."/>
            <person name="Grigoriev I."/>
        </authorList>
    </citation>
    <scope>NUCLEOTIDE SEQUENCE</scope>
    <source>
        <strain evidence="1">CBS 122368</strain>
    </source>
</reference>
<keyword evidence="2" id="KW-1185">Reference proteome</keyword>
<proteinExistence type="predicted"/>
<gene>
    <name evidence="1" type="ORF">BU26DRAFT_500755</name>
</gene>
<dbReference type="RefSeq" id="XP_033690136.1">
    <property type="nucleotide sequence ID" value="XM_033826518.1"/>
</dbReference>